<accession>A0A543JCT5</accession>
<dbReference type="InterPro" id="IPR034768">
    <property type="entry name" value="4FE4S_WBL"/>
</dbReference>
<proteinExistence type="predicted"/>
<organism evidence="2 3">
    <name type="scientific">Saccharothrix saharensis</name>
    <dbReference type="NCBI Taxonomy" id="571190"/>
    <lineage>
        <taxon>Bacteria</taxon>
        <taxon>Bacillati</taxon>
        <taxon>Actinomycetota</taxon>
        <taxon>Actinomycetes</taxon>
        <taxon>Pseudonocardiales</taxon>
        <taxon>Pseudonocardiaceae</taxon>
        <taxon>Saccharothrix</taxon>
    </lineage>
</organism>
<feature type="domain" description="4Fe-4S Wbl-type" evidence="1">
    <location>
        <begin position="32"/>
        <end position="95"/>
    </location>
</feature>
<evidence type="ECO:0000313" key="3">
    <source>
        <dbReference type="Proteomes" id="UP000316628"/>
    </source>
</evidence>
<protein>
    <submittedName>
        <fullName evidence="2">WhiB family redox-sensing transcriptional regulator</fullName>
    </submittedName>
</protein>
<dbReference type="AlphaFoldDB" id="A0A543JCT5"/>
<dbReference type="Proteomes" id="UP000316628">
    <property type="component" value="Unassembled WGS sequence"/>
</dbReference>
<reference evidence="2 3" key="1">
    <citation type="submission" date="2019-06" db="EMBL/GenBank/DDBJ databases">
        <title>Sequencing the genomes of 1000 actinobacteria strains.</title>
        <authorList>
            <person name="Klenk H.-P."/>
        </authorList>
    </citation>
    <scope>NUCLEOTIDE SEQUENCE [LARGE SCALE GENOMIC DNA]</scope>
    <source>
        <strain evidence="2 3">DSM 45456</strain>
    </source>
</reference>
<name>A0A543JCT5_9PSEU</name>
<dbReference type="Pfam" id="PF02467">
    <property type="entry name" value="Whib"/>
    <property type="match status" value="1"/>
</dbReference>
<dbReference type="OrthoDB" id="3689751at2"/>
<sequence>MSEVHERIAADLDECAGLADDQLAHAVRNRGLCGWLSTSGEYPEWTGDFRSDQELAARVCAACPVQRECLEWEFRTRGHATAGVWGPLPEDERRAVYECWEERRDGGTVAGEQA</sequence>
<dbReference type="PROSITE" id="PS51674">
    <property type="entry name" value="4FE4S_WBL"/>
    <property type="match status" value="1"/>
</dbReference>
<evidence type="ECO:0000259" key="1">
    <source>
        <dbReference type="PROSITE" id="PS51674"/>
    </source>
</evidence>
<evidence type="ECO:0000313" key="2">
    <source>
        <dbReference type="EMBL" id="TQM80586.1"/>
    </source>
</evidence>
<keyword evidence="3" id="KW-1185">Reference proteome</keyword>
<gene>
    <name evidence="2" type="ORF">FHX81_2923</name>
</gene>
<comment type="caution">
    <text evidence="2">The sequence shown here is derived from an EMBL/GenBank/DDBJ whole genome shotgun (WGS) entry which is preliminary data.</text>
</comment>
<dbReference type="RefSeq" id="WP_141978660.1">
    <property type="nucleotide sequence ID" value="NZ_VFPP01000001.1"/>
</dbReference>
<dbReference type="EMBL" id="VFPP01000001">
    <property type="protein sequence ID" value="TQM80586.1"/>
    <property type="molecule type" value="Genomic_DNA"/>
</dbReference>